<dbReference type="AlphaFoldDB" id="E3MYB7"/>
<dbReference type="Proteomes" id="UP000008281">
    <property type="component" value="Unassembled WGS sequence"/>
</dbReference>
<keyword evidence="2" id="KW-1185">Reference proteome</keyword>
<proteinExistence type="predicted"/>
<organism evidence="2">
    <name type="scientific">Caenorhabditis remanei</name>
    <name type="common">Caenorhabditis vulgaris</name>
    <dbReference type="NCBI Taxonomy" id="31234"/>
    <lineage>
        <taxon>Eukaryota</taxon>
        <taxon>Metazoa</taxon>
        <taxon>Ecdysozoa</taxon>
        <taxon>Nematoda</taxon>
        <taxon>Chromadorea</taxon>
        <taxon>Rhabditida</taxon>
        <taxon>Rhabditina</taxon>
        <taxon>Rhabditomorpha</taxon>
        <taxon>Rhabditoidea</taxon>
        <taxon>Rhabditidae</taxon>
        <taxon>Peloderinae</taxon>
        <taxon>Caenorhabditis</taxon>
    </lineage>
</organism>
<name>E3MYB7_CAERE</name>
<evidence type="ECO:0000313" key="1">
    <source>
        <dbReference type="EMBL" id="EFP11998.1"/>
    </source>
</evidence>
<sequence>MTTMTPLHVDAVKVSLLGDVVTGFSIQETRIEDVRIHRIILPRGRWILILPRLLLLLIHLLNPRIQMTPPCHQKILLEDVVVKIQESGDVHIPDEPINANMLREDLICTKN</sequence>
<gene>
    <name evidence="1" type="ORF">CRE_31350</name>
</gene>
<reference evidence="1" key="1">
    <citation type="submission" date="2007-07" db="EMBL/GenBank/DDBJ databases">
        <title>PCAP assembly of the Caenorhabditis remanei genome.</title>
        <authorList>
            <consortium name="The Caenorhabditis remanei Sequencing Consortium"/>
            <person name="Wilson R.K."/>
        </authorList>
    </citation>
    <scope>NUCLEOTIDE SEQUENCE [LARGE SCALE GENOMIC DNA]</scope>
    <source>
        <strain evidence="1">PB4641</strain>
    </source>
</reference>
<dbReference type="EMBL" id="DS268495">
    <property type="protein sequence ID" value="EFP11998.1"/>
    <property type="molecule type" value="Genomic_DNA"/>
</dbReference>
<accession>E3MYB7</accession>
<evidence type="ECO:0000313" key="2">
    <source>
        <dbReference type="Proteomes" id="UP000008281"/>
    </source>
</evidence>
<dbReference type="HOGENOM" id="CLU_2160750_0_0_1"/>
<protein>
    <submittedName>
        <fullName evidence="1">Uncharacterized protein</fullName>
    </submittedName>
</protein>